<proteinExistence type="predicted"/>
<name>A0A6M4IX81_9BACT</name>
<dbReference type="Gene3D" id="2.130.10.10">
    <property type="entry name" value="YVTN repeat-like/Quinoprotein amine dehydrogenase"/>
    <property type="match status" value="3"/>
</dbReference>
<feature type="signal peptide" evidence="2">
    <location>
        <begin position="1"/>
        <end position="18"/>
    </location>
</feature>
<feature type="chain" id="PRO_5026874663" description="YNCE-like beta-propeller domain-containing protein" evidence="2">
    <location>
        <begin position="19"/>
        <end position="342"/>
    </location>
</feature>
<dbReference type="SUPFAM" id="SSF50974">
    <property type="entry name" value="Nitrous oxide reductase, N-terminal domain"/>
    <property type="match status" value="1"/>
</dbReference>
<dbReference type="AlphaFoldDB" id="A0A6M4IX81"/>
<protein>
    <recommendedName>
        <fullName evidence="3">YNCE-like beta-propeller domain-containing protein</fullName>
    </recommendedName>
</protein>
<dbReference type="KEGG" id="ggr:HKW67_15335"/>
<keyword evidence="1 2" id="KW-0732">Signal</keyword>
<evidence type="ECO:0000256" key="2">
    <source>
        <dbReference type="SAM" id="SignalP"/>
    </source>
</evidence>
<gene>
    <name evidence="4" type="ORF">HKW67_15335</name>
</gene>
<evidence type="ECO:0000259" key="3">
    <source>
        <dbReference type="Pfam" id="PF21783"/>
    </source>
</evidence>
<dbReference type="InterPro" id="IPR015943">
    <property type="entry name" value="WD40/YVTN_repeat-like_dom_sf"/>
</dbReference>
<dbReference type="Pfam" id="PF21783">
    <property type="entry name" value="YNCE"/>
    <property type="match status" value="1"/>
</dbReference>
<dbReference type="PANTHER" id="PTHR47197:SF3">
    <property type="entry name" value="DIHYDRO-HEME D1 DEHYDROGENASE"/>
    <property type="match status" value="1"/>
</dbReference>
<dbReference type="Proteomes" id="UP000500938">
    <property type="component" value="Chromosome"/>
</dbReference>
<organism evidence="4 5">
    <name type="scientific">Gemmatimonas groenlandica</name>
    <dbReference type="NCBI Taxonomy" id="2732249"/>
    <lineage>
        <taxon>Bacteria</taxon>
        <taxon>Pseudomonadati</taxon>
        <taxon>Gemmatimonadota</taxon>
        <taxon>Gemmatimonadia</taxon>
        <taxon>Gemmatimonadales</taxon>
        <taxon>Gemmatimonadaceae</taxon>
        <taxon>Gemmatimonas</taxon>
    </lineage>
</organism>
<dbReference type="EMBL" id="CP053085">
    <property type="protein sequence ID" value="QJR36791.1"/>
    <property type="molecule type" value="Genomic_DNA"/>
</dbReference>
<dbReference type="InterPro" id="IPR051200">
    <property type="entry name" value="Host-pathogen_enzymatic-act"/>
</dbReference>
<reference evidence="4 5" key="1">
    <citation type="submission" date="2020-05" db="EMBL/GenBank/DDBJ databases">
        <title>Complete genome sequence of Gemmatimonas greenlandica TET16.</title>
        <authorList>
            <person name="Zeng Y."/>
        </authorList>
    </citation>
    <scope>NUCLEOTIDE SEQUENCE [LARGE SCALE GENOMIC DNA]</scope>
    <source>
        <strain evidence="4 5">TET16</strain>
    </source>
</reference>
<evidence type="ECO:0000313" key="5">
    <source>
        <dbReference type="Proteomes" id="UP000500938"/>
    </source>
</evidence>
<sequence>MTKAIALLATFLAAPLLAAQRAPSGTIVASNMDAHSASIVDVASGRTITTIQTGEGPHEVAISPNGRRAVVAIYGNRNAVGSSLMVIDLTAPTAPPKIVELGAGNQRPHGLAFLADNASLLVTGERAQRVLVVNVDNGMIDSSMSTKQPTTHMVSLSRDYTRAFTTNIVGMSVSAIDVPSRTVRATFQVGARIEGISVTPDGREVWVGGNESHLVYVLNGTTGDVMHKLEGFGMAYRVGITPDGRTAVISDPGSEKIHIADVATHTVRTVIDVAPMSASDGAAPVPSSPQGVAMSRDNATAYVTLKAVAKVAVVDLKRGAIVKYLPVGAGSDGVGYSPIVVK</sequence>
<keyword evidence="5" id="KW-1185">Reference proteome</keyword>
<dbReference type="InterPro" id="IPR048433">
    <property type="entry name" value="YNCE-like_beta-prop"/>
</dbReference>
<feature type="domain" description="YNCE-like beta-propeller" evidence="3">
    <location>
        <begin position="13"/>
        <end position="334"/>
    </location>
</feature>
<evidence type="ECO:0000313" key="4">
    <source>
        <dbReference type="EMBL" id="QJR36791.1"/>
    </source>
</evidence>
<dbReference type="PANTHER" id="PTHR47197">
    <property type="entry name" value="PROTEIN NIRF"/>
    <property type="match status" value="1"/>
</dbReference>
<evidence type="ECO:0000256" key="1">
    <source>
        <dbReference type="ARBA" id="ARBA00022729"/>
    </source>
</evidence>
<accession>A0A6M4IX81</accession>
<dbReference type="InterPro" id="IPR011045">
    <property type="entry name" value="N2O_reductase_N"/>
</dbReference>
<dbReference type="RefSeq" id="WP_171226223.1">
    <property type="nucleotide sequence ID" value="NZ_CP053085.1"/>
</dbReference>